<dbReference type="OrthoDB" id="9800193at2"/>
<dbReference type="PANTHER" id="PTHR43617:SF22">
    <property type="entry name" value="L-AMINO ACID N-ACETYLTRANSFERASE AAAT"/>
    <property type="match status" value="1"/>
</dbReference>
<evidence type="ECO:0000313" key="5">
    <source>
        <dbReference type="Proteomes" id="UP000078116"/>
    </source>
</evidence>
<dbReference type="SUPFAM" id="SSF55729">
    <property type="entry name" value="Acyl-CoA N-acyltransferases (Nat)"/>
    <property type="match status" value="1"/>
</dbReference>
<dbReference type="PANTHER" id="PTHR43617">
    <property type="entry name" value="L-AMINO ACID N-ACETYLTRANSFERASE"/>
    <property type="match status" value="1"/>
</dbReference>
<comment type="caution">
    <text evidence="2">The sequence shown here is derived from an EMBL/GenBank/DDBJ whole genome shotgun (WGS) entry which is preliminary data.</text>
</comment>
<feature type="domain" description="N-acetyltransferase" evidence="1">
    <location>
        <begin position="5"/>
        <end position="165"/>
    </location>
</feature>
<evidence type="ECO:0000313" key="2">
    <source>
        <dbReference type="EMBL" id="OAJ56819.1"/>
    </source>
</evidence>
<dbReference type="Pfam" id="PF00583">
    <property type="entry name" value="Acetyltransf_1"/>
    <property type="match status" value="1"/>
</dbReference>
<dbReference type="AlphaFoldDB" id="A0A1A9N380"/>
<keyword evidence="4" id="KW-1185">Reference proteome</keyword>
<dbReference type="STRING" id="1462993.A6V36_32920"/>
<evidence type="ECO:0000313" key="3">
    <source>
        <dbReference type="EMBL" id="OAJ56878.1"/>
    </source>
</evidence>
<dbReference type="Gene3D" id="3.40.630.30">
    <property type="match status" value="1"/>
</dbReference>
<dbReference type="InterPro" id="IPR016181">
    <property type="entry name" value="Acyl_CoA_acyltransferase"/>
</dbReference>
<reference evidence="4 5" key="1">
    <citation type="submission" date="2016-04" db="EMBL/GenBank/DDBJ databases">
        <title>Reclassification of Paraburkholderia panaciterrae (Farh et al. 2015) Dobritsa &amp; Samadpour 2016 as a later homotypic synonym of Paraburkholderia ginsengiterrae (Farh et al. 2015) Dobritsa &amp; Samadpour 2016.</title>
        <authorList>
            <person name="Dobritsa A.P."/>
            <person name="Kutumbaka K."/>
            <person name="Samadpour M."/>
        </authorList>
    </citation>
    <scope>NUCLEOTIDE SEQUENCE [LARGE SCALE GENOMIC DNA]</scope>
    <source>
        <strain evidence="2 5">DCY85</strain>
        <strain evidence="3 4">DCY85-1</strain>
    </source>
</reference>
<evidence type="ECO:0000259" key="1">
    <source>
        <dbReference type="PROSITE" id="PS51186"/>
    </source>
</evidence>
<sequence length="165" mass="18373">MIEPVRYRRATLDDTLKVCELGQILNSVHHQARPDIYVDATTEFERDKSHWEPFLQADDRATFLAEQDGTAVGFIAVQVVNPISPLLQPLVVGRICSIAVADGLRGHGVGKALMNLAEDWAREKGATDIRLAVWAFNEHAVDLYTELGYEVRAFEMGRPLTSVVV</sequence>
<dbReference type="InterPro" id="IPR000182">
    <property type="entry name" value="GNAT_dom"/>
</dbReference>
<dbReference type="Proteomes" id="UP000077961">
    <property type="component" value="Unassembled WGS sequence"/>
</dbReference>
<gene>
    <name evidence="3" type="ORF">A6V36_32920</name>
    <name evidence="2" type="ORF">A6V37_30900</name>
</gene>
<name>A0A1A9N380_9BURK</name>
<dbReference type="EMBL" id="LXJZ01000183">
    <property type="protein sequence ID" value="OAJ56878.1"/>
    <property type="molecule type" value="Genomic_DNA"/>
</dbReference>
<dbReference type="RefSeq" id="WP_064269428.1">
    <property type="nucleotide sequence ID" value="NZ_LXJZ01000183.1"/>
</dbReference>
<dbReference type="PROSITE" id="PS51186">
    <property type="entry name" value="GNAT"/>
    <property type="match status" value="1"/>
</dbReference>
<dbReference type="Proteomes" id="UP000078116">
    <property type="component" value="Unassembled WGS sequence"/>
</dbReference>
<proteinExistence type="predicted"/>
<organism evidence="2 5">
    <name type="scientific">Paraburkholderia ginsengiterrae</name>
    <dbReference type="NCBI Taxonomy" id="1462993"/>
    <lineage>
        <taxon>Bacteria</taxon>
        <taxon>Pseudomonadati</taxon>
        <taxon>Pseudomonadota</taxon>
        <taxon>Betaproteobacteria</taxon>
        <taxon>Burkholderiales</taxon>
        <taxon>Burkholderiaceae</taxon>
        <taxon>Paraburkholderia</taxon>
    </lineage>
</organism>
<dbReference type="CDD" id="cd04301">
    <property type="entry name" value="NAT_SF"/>
    <property type="match status" value="1"/>
</dbReference>
<keyword evidence="2" id="KW-0808">Transferase</keyword>
<evidence type="ECO:0000313" key="4">
    <source>
        <dbReference type="Proteomes" id="UP000077961"/>
    </source>
</evidence>
<accession>A0A1A9N380</accession>
<dbReference type="InterPro" id="IPR050276">
    <property type="entry name" value="MshD_Acetyltransferase"/>
</dbReference>
<protein>
    <submittedName>
        <fullName evidence="2">GCN5 family acetyltransferase</fullName>
    </submittedName>
</protein>
<dbReference type="GO" id="GO:0016747">
    <property type="term" value="F:acyltransferase activity, transferring groups other than amino-acyl groups"/>
    <property type="evidence" value="ECO:0007669"/>
    <property type="project" value="InterPro"/>
</dbReference>
<dbReference type="EMBL" id="LXKA01000332">
    <property type="protein sequence ID" value="OAJ56819.1"/>
    <property type="molecule type" value="Genomic_DNA"/>
</dbReference>